<keyword evidence="3" id="KW-1185">Reference proteome</keyword>
<proteinExistence type="predicted"/>
<sequence>MTSNENSFQYDSFLQGRHIRLLIVEPPDKRSTLLKVTLWRRILTEQNLTLCHTSRAIKTTSAFRALLVDAVYINQNCDSEKTQRVRMMRDIYCAATSTIIWLRSLERGDVEGIRLAELVYGKCQKDDYRYDEDSFRYNDFNCEARGVPDVMEGQDMSPSWKALFNILTHCWFSRIWIVQKLLVSQKPLTWRGDKSMNTDVMLWMAKQIGGKGGLVRSLRMIYDSPTFHSRAISLCRYRYEESNPHQIWITISNTIGMEATDIRDRYFALAGISTGPPSGFVNYSRTLEQIACQVG</sequence>
<dbReference type="InterPro" id="IPR010730">
    <property type="entry name" value="HET"/>
</dbReference>
<evidence type="ECO:0000259" key="1">
    <source>
        <dbReference type="Pfam" id="PF06985"/>
    </source>
</evidence>
<dbReference type="AlphaFoldDB" id="A0A1L7XPJ3"/>
<dbReference type="OrthoDB" id="4476201at2759"/>
<dbReference type="InterPro" id="IPR052895">
    <property type="entry name" value="HetReg/Transcr_Mod"/>
</dbReference>
<dbReference type="Pfam" id="PF06985">
    <property type="entry name" value="HET"/>
    <property type="match status" value="1"/>
</dbReference>
<evidence type="ECO:0000313" key="3">
    <source>
        <dbReference type="Proteomes" id="UP000184330"/>
    </source>
</evidence>
<organism evidence="2 3">
    <name type="scientific">Phialocephala subalpina</name>
    <dbReference type="NCBI Taxonomy" id="576137"/>
    <lineage>
        <taxon>Eukaryota</taxon>
        <taxon>Fungi</taxon>
        <taxon>Dikarya</taxon>
        <taxon>Ascomycota</taxon>
        <taxon>Pezizomycotina</taxon>
        <taxon>Leotiomycetes</taxon>
        <taxon>Helotiales</taxon>
        <taxon>Mollisiaceae</taxon>
        <taxon>Phialocephala</taxon>
        <taxon>Phialocephala fortinii species complex</taxon>
    </lineage>
</organism>
<protein>
    <recommendedName>
        <fullName evidence="1">Heterokaryon incompatibility domain-containing protein</fullName>
    </recommendedName>
</protein>
<feature type="domain" description="Heterokaryon incompatibility" evidence="1">
    <location>
        <begin position="55"/>
        <end position="179"/>
    </location>
</feature>
<reference evidence="2 3" key="1">
    <citation type="submission" date="2016-03" db="EMBL/GenBank/DDBJ databases">
        <authorList>
            <person name="Ploux O."/>
        </authorList>
    </citation>
    <scope>NUCLEOTIDE SEQUENCE [LARGE SCALE GENOMIC DNA]</scope>
    <source>
        <strain evidence="2 3">UAMH 11012</strain>
    </source>
</reference>
<gene>
    <name evidence="2" type="ORF">PAC_16848</name>
</gene>
<name>A0A1L7XPJ3_9HELO</name>
<accession>A0A1L7XPJ3</accession>
<dbReference type="PANTHER" id="PTHR24148">
    <property type="entry name" value="ANKYRIN REPEAT DOMAIN-CONTAINING PROTEIN 39 HOMOLOG-RELATED"/>
    <property type="match status" value="1"/>
</dbReference>
<dbReference type="EMBL" id="FJOG01000041">
    <property type="protein sequence ID" value="CZR66949.1"/>
    <property type="molecule type" value="Genomic_DNA"/>
</dbReference>
<dbReference type="Proteomes" id="UP000184330">
    <property type="component" value="Unassembled WGS sequence"/>
</dbReference>
<dbReference type="PANTHER" id="PTHR24148:SF64">
    <property type="entry name" value="HETEROKARYON INCOMPATIBILITY DOMAIN-CONTAINING PROTEIN"/>
    <property type="match status" value="1"/>
</dbReference>
<evidence type="ECO:0000313" key="2">
    <source>
        <dbReference type="EMBL" id="CZR66949.1"/>
    </source>
</evidence>